<evidence type="ECO:0000313" key="3">
    <source>
        <dbReference type="EMBL" id="GHG50163.1"/>
    </source>
</evidence>
<gene>
    <name evidence="3" type="ORF">GCM10017567_86200</name>
</gene>
<evidence type="ECO:0008006" key="5">
    <source>
        <dbReference type="Google" id="ProtNLM"/>
    </source>
</evidence>
<evidence type="ECO:0000313" key="4">
    <source>
        <dbReference type="Proteomes" id="UP000649955"/>
    </source>
</evidence>
<keyword evidence="2" id="KW-0472">Membrane</keyword>
<dbReference type="EMBL" id="BNAW01000084">
    <property type="protein sequence ID" value="GHG50163.1"/>
    <property type="molecule type" value="Genomic_DNA"/>
</dbReference>
<dbReference type="Proteomes" id="UP000649955">
    <property type="component" value="Unassembled WGS sequence"/>
</dbReference>
<feature type="region of interest" description="Disordered" evidence="1">
    <location>
        <begin position="1"/>
        <end position="42"/>
    </location>
</feature>
<sequence>MTSAARPAGPVPGQPVPANAAPAGPQARDLGPATSGHATGAETKPAFKTTEFFVFLAGVVAIVITALTVDGDASTGGDPFNAEQALRYITFLAIGYMISRGLAKAGARQRADRR</sequence>
<keyword evidence="4" id="KW-1185">Reference proteome</keyword>
<evidence type="ECO:0000256" key="1">
    <source>
        <dbReference type="SAM" id="MobiDB-lite"/>
    </source>
</evidence>
<proteinExistence type="predicted"/>
<protein>
    <recommendedName>
        <fullName evidence="5">Integral membrane protein</fullName>
    </recommendedName>
</protein>
<comment type="caution">
    <text evidence="3">The sequence shown here is derived from an EMBL/GenBank/DDBJ whole genome shotgun (WGS) entry which is preliminary data.</text>
</comment>
<organism evidence="3 4">
    <name type="scientific">Amycolatopsis bullii</name>
    <dbReference type="NCBI Taxonomy" id="941987"/>
    <lineage>
        <taxon>Bacteria</taxon>
        <taxon>Bacillati</taxon>
        <taxon>Actinomycetota</taxon>
        <taxon>Actinomycetes</taxon>
        <taxon>Pseudonocardiales</taxon>
        <taxon>Pseudonocardiaceae</taxon>
        <taxon>Amycolatopsis</taxon>
    </lineage>
</organism>
<dbReference type="RefSeq" id="WP_191317114.1">
    <property type="nucleotide sequence ID" value="NZ_BNAW01000084.1"/>
</dbReference>
<feature type="transmembrane region" description="Helical" evidence="2">
    <location>
        <begin position="85"/>
        <end position="103"/>
    </location>
</feature>
<keyword evidence="2" id="KW-0812">Transmembrane</keyword>
<reference evidence="4" key="1">
    <citation type="journal article" date="2019" name="Int. J. Syst. Evol. Microbiol.">
        <title>The Global Catalogue of Microorganisms (GCM) 10K type strain sequencing project: providing services to taxonomists for standard genome sequencing and annotation.</title>
        <authorList>
            <consortium name="The Broad Institute Genomics Platform"/>
            <consortium name="The Broad Institute Genome Sequencing Center for Infectious Disease"/>
            <person name="Wu L."/>
            <person name="Ma J."/>
        </authorList>
    </citation>
    <scope>NUCLEOTIDE SEQUENCE [LARGE SCALE GENOMIC DNA]</scope>
    <source>
        <strain evidence="4">CGMCC 4.7680</strain>
    </source>
</reference>
<feature type="compositionally biased region" description="Low complexity" evidence="1">
    <location>
        <begin position="16"/>
        <end position="28"/>
    </location>
</feature>
<keyword evidence="2" id="KW-1133">Transmembrane helix</keyword>
<accession>A0ABQ3KS10</accession>
<feature type="transmembrane region" description="Helical" evidence="2">
    <location>
        <begin position="52"/>
        <end position="69"/>
    </location>
</feature>
<evidence type="ECO:0000256" key="2">
    <source>
        <dbReference type="SAM" id="Phobius"/>
    </source>
</evidence>
<name>A0ABQ3KS10_9PSEU</name>